<protein>
    <submittedName>
        <fullName evidence="1">Uncharacterized protein</fullName>
    </submittedName>
</protein>
<dbReference type="AlphaFoldDB" id="A0A2U2HFX8"/>
<evidence type="ECO:0000313" key="2">
    <source>
        <dbReference type="Proteomes" id="UP000241421"/>
    </source>
</evidence>
<keyword evidence="2" id="KW-1185">Reference proteome</keyword>
<evidence type="ECO:0000313" key="1">
    <source>
        <dbReference type="EMBL" id="PWF43613.1"/>
    </source>
</evidence>
<proteinExistence type="predicted"/>
<dbReference type="RefSeq" id="WP_106759305.1">
    <property type="nucleotide sequence ID" value="NZ_PXWF02000279.1"/>
</dbReference>
<sequence>MDLAIKIEDWRDWCGSQLPSEQDFGFAWMSLGICQAAMDRDLGGEYDFLDIILAQGPLERGAEHLEDALYQIVQACTQRGRRIPWRFPVAARRLRDISPTTWRDAGFGIELRTPSHVTLRFKLLNQSAPGLQAAWRAPLARLGMTNCVISGGYAGRDAQLRLGWPLRIAYFEANKPADLLEGLASASPAGRLSGQFALGREQSKCDVLVFWGSAAKLIERVRAGPGRIKGKLLLLVSKHVPAASTMDRLFKLTRASGVVVIDPRAAGHRVDQAINAFVLEFSLDQMCDAALVLGMERHIPLKFVQLTEALARLRIQDVAGTLMDSLPAFKLELPGAFGGNAQSRNKVLNYSTASDGATILVDIASAIKAARPAPAASAQRADRYLQQQYFVLPDGRKRVQATHGFVAGMAAEVDVRIGPAHAEWQALQARFIDTGLFAENDTASLTVWLMEPTQMAEPVSGKLTLPRDGAIAPCTLRFTPLKTGQFEARITVLHHGRVVQTALLSAGVGRAAGELAAMAEATQLQKTIPVRHNLGEIAHRRYFDLAIVENHTLAGEVRTIALSAERAWIANAAPLIEHWGALSASLIKVAQQASEYVDGIEGAEGRAVLIGLARNGSYIGKILIGQHLKRPGNNAAIAKEEYIQVVSMRSGTLPIEFVYDFPAPLESAALCEHWRAGIKIRACPGQCGGGTSDRVCPMGFWGISKVIERHQLSYEHSAAGKEYFLQSEPTRHSDAIDVRGPVVFSSSKRVPEAAIGKLRSALAVPGISAVEVGNWEQWADKVVSLNPRLILSMPHAAGTQAGASLEISEKVIRSIDLTADHVCPRPDGKPPLVILLGRDVAQASAAFSRHLTAFNSNGAAAVVATIATVAGSQAAAVASMIAAELLKKRDQPFRLGEAIREVKRQALLQNLIMPLCVVAYGDADWRIDYSGDPNDQI</sequence>
<comment type="caution">
    <text evidence="1">The sequence shown here is derived from an EMBL/GenBank/DDBJ whole genome shotgun (WGS) entry which is preliminary data.</text>
</comment>
<dbReference type="Proteomes" id="UP000241421">
    <property type="component" value="Unassembled WGS sequence"/>
</dbReference>
<dbReference type="EMBL" id="PXWF02000279">
    <property type="protein sequence ID" value="PWF43613.1"/>
    <property type="molecule type" value="Genomic_DNA"/>
</dbReference>
<gene>
    <name evidence="1" type="ORF">C7C56_020990</name>
</gene>
<dbReference type="OrthoDB" id="9154549at2"/>
<organism evidence="1 2">
    <name type="scientific">Massilia glaciei</name>
    <dbReference type="NCBI Taxonomy" id="1524097"/>
    <lineage>
        <taxon>Bacteria</taxon>
        <taxon>Pseudomonadati</taxon>
        <taxon>Pseudomonadota</taxon>
        <taxon>Betaproteobacteria</taxon>
        <taxon>Burkholderiales</taxon>
        <taxon>Oxalobacteraceae</taxon>
        <taxon>Telluria group</taxon>
        <taxon>Massilia</taxon>
    </lineage>
</organism>
<name>A0A2U2HFX8_9BURK</name>
<reference evidence="1 2" key="1">
    <citation type="submission" date="2018-04" db="EMBL/GenBank/DDBJ databases">
        <title>Massilia violaceinigra sp. nov., a novel purple-pigmented bacterium isolated from Tianshan glacier, Xinjiang, China.</title>
        <authorList>
            <person name="Wang H."/>
        </authorList>
    </citation>
    <scope>NUCLEOTIDE SEQUENCE [LARGE SCALE GENOMIC DNA]</scope>
    <source>
        <strain evidence="1 2">B448-2</strain>
    </source>
</reference>
<accession>A0A2U2HFX8</accession>